<sequence length="206" mass="23324">MIRICCFCSCLKSAGNRGQLFNVKSMYPLGLGNFPTLVQKHFNGAESGVLAIWLKGICLKIAADDPTNEHAALRAAIFVNLVLMREAISPKNCGRYPIILPRQNLAALQRSHFLFRSAHNRLAVEAIEQKRMLWKVRPKMHKLEHLVSDAAQWLNPMVVSCYADEDYIGKIKGLAKRSHPLGLGRQCLDRYAAYVCCRWLRQMGEK</sequence>
<evidence type="ECO:0000313" key="1">
    <source>
        <dbReference type="EMBL" id="CAK9025817.1"/>
    </source>
</evidence>
<proteinExistence type="predicted"/>
<dbReference type="Proteomes" id="UP001642464">
    <property type="component" value="Unassembled WGS sequence"/>
</dbReference>
<evidence type="ECO:0000313" key="2">
    <source>
        <dbReference type="Proteomes" id="UP001642464"/>
    </source>
</evidence>
<comment type="caution">
    <text evidence="1">The sequence shown here is derived from an EMBL/GenBank/DDBJ whole genome shotgun (WGS) entry which is preliminary data.</text>
</comment>
<gene>
    <name evidence="1" type="ORF">SCF082_LOCUS17234</name>
</gene>
<dbReference type="EMBL" id="CAXAMM010011336">
    <property type="protein sequence ID" value="CAK9025817.1"/>
    <property type="molecule type" value="Genomic_DNA"/>
</dbReference>
<accession>A0ABP0KGQ3</accession>
<reference evidence="1 2" key="1">
    <citation type="submission" date="2024-02" db="EMBL/GenBank/DDBJ databases">
        <authorList>
            <person name="Chen Y."/>
            <person name="Shah S."/>
            <person name="Dougan E. K."/>
            <person name="Thang M."/>
            <person name="Chan C."/>
        </authorList>
    </citation>
    <scope>NUCLEOTIDE SEQUENCE [LARGE SCALE GENOMIC DNA]</scope>
</reference>
<protein>
    <submittedName>
        <fullName evidence="1">Uncharacterized protein</fullName>
    </submittedName>
</protein>
<name>A0ABP0KGQ3_9DINO</name>
<organism evidence="1 2">
    <name type="scientific">Durusdinium trenchii</name>
    <dbReference type="NCBI Taxonomy" id="1381693"/>
    <lineage>
        <taxon>Eukaryota</taxon>
        <taxon>Sar</taxon>
        <taxon>Alveolata</taxon>
        <taxon>Dinophyceae</taxon>
        <taxon>Suessiales</taxon>
        <taxon>Symbiodiniaceae</taxon>
        <taxon>Durusdinium</taxon>
    </lineage>
</organism>
<keyword evidence="2" id="KW-1185">Reference proteome</keyword>